<organism evidence="7">
    <name type="scientific">uncultured Acidimicrobiales bacterium</name>
    <dbReference type="NCBI Taxonomy" id="310071"/>
    <lineage>
        <taxon>Bacteria</taxon>
        <taxon>Bacillati</taxon>
        <taxon>Actinomycetota</taxon>
        <taxon>Acidimicrobiia</taxon>
        <taxon>Acidimicrobiales</taxon>
        <taxon>environmental samples</taxon>
    </lineage>
</organism>
<dbReference type="PANTHER" id="PTHR11727:SF27">
    <property type="entry name" value="RIBOSOMAL RNA SMALL SUBUNIT METHYLTRANSFERASE, CHLOROPLASTIC"/>
    <property type="match status" value="1"/>
</dbReference>
<dbReference type="SUPFAM" id="SSF53335">
    <property type="entry name" value="S-adenosyl-L-methionine-dependent methyltransferases"/>
    <property type="match status" value="1"/>
</dbReference>
<accession>A0A6J4IQ78</accession>
<dbReference type="InterPro" id="IPR029063">
    <property type="entry name" value="SAM-dependent_MTases_sf"/>
</dbReference>
<sequence>MAGPRPRWGWHELDPAWARRLVATASIRKGDLVLDIGAGNGALTAPLLAAGARVIAVELHPSRARHLVRAFGSQVTVVEQDARDLRLPTRPFAVVASVPYAVTSPLLRRLTQRGSRLTSAHLIVQAQAAARWASPSAPAASRWSRTFQTSVGPVVPRRAFNPPPRVDSRVLVIERR</sequence>
<dbReference type="PANTHER" id="PTHR11727">
    <property type="entry name" value="DIMETHYLADENOSINE TRANSFERASE"/>
    <property type="match status" value="1"/>
</dbReference>
<feature type="binding site" evidence="5">
    <location>
        <position position="13"/>
    </location>
    <ligand>
        <name>S-adenosyl-L-methionine</name>
        <dbReference type="ChEBI" id="CHEBI:59789"/>
    </ligand>
</feature>
<reference evidence="7" key="1">
    <citation type="submission" date="2020-02" db="EMBL/GenBank/DDBJ databases">
        <authorList>
            <person name="Meier V. D."/>
        </authorList>
    </citation>
    <scope>NUCLEOTIDE SEQUENCE</scope>
    <source>
        <strain evidence="7">AVDCRST_MAG20</strain>
    </source>
</reference>
<feature type="binding site" evidence="5">
    <location>
        <position position="11"/>
    </location>
    <ligand>
        <name>S-adenosyl-L-methionine</name>
        <dbReference type="ChEBI" id="CHEBI:59789"/>
    </ligand>
</feature>
<dbReference type="GO" id="GO:0000179">
    <property type="term" value="F:rRNA (adenine-N6,N6-)-dimethyltransferase activity"/>
    <property type="evidence" value="ECO:0007669"/>
    <property type="project" value="UniProtKB-UniRule"/>
</dbReference>
<dbReference type="InterPro" id="IPR001737">
    <property type="entry name" value="KsgA/Erm"/>
</dbReference>
<dbReference type="InterPro" id="IPR020598">
    <property type="entry name" value="rRNA_Ade_methylase_Trfase_N"/>
</dbReference>
<dbReference type="Pfam" id="PF00398">
    <property type="entry name" value="RrnaAD"/>
    <property type="match status" value="1"/>
</dbReference>
<dbReference type="AlphaFoldDB" id="A0A6J4IQ78"/>
<keyword evidence="1 5" id="KW-0489">Methyltransferase</keyword>
<keyword evidence="4 5" id="KW-0694">RNA-binding</keyword>
<dbReference type="SMART" id="SM00650">
    <property type="entry name" value="rADc"/>
    <property type="match status" value="1"/>
</dbReference>
<gene>
    <name evidence="7" type="ORF">AVDCRST_MAG20-2466</name>
</gene>
<feature type="binding site" evidence="5">
    <location>
        <position position="37"/>
    </location>
    <ligand>
        <name>S-adenosyl-L-methionine</name>
        <dbReference type="ChEBI" id="CHEBI:59789"/>
    </ligand>
</feature>
<dbReference type="GO" id="GO:0003723">
    <property type="term" value="F:RNA binding"/>
    <property type="evidence" value="ECO:0007669"/>
    <property type="project" value="UniProtKB-UniRule"/>
</dbReference>
<evidence type="ECO:0000256" key="5">
    <source>
        <dbReference type="PROSITE-ProRule" id="PRU01026"/>
    </source>
</evidence>
<dbReference type="CDD" id="cd02440">
    <property type="entry name" value="AdoMet_MTases"/>
    <property type="match status" value="1"/>
</dbReference>
<evidence type="ECO:0000256" key="4">
    <source>
        <dbReference type="ARBA" id="ARBA00022884"/>
    </source>
</evidence>
<proteinExistence type="inferred from homology"/>
<dbReference type="EMBL" id="CADCSY010000117">
    <property type="protein sequence ID" value="CAA9256866.1"/>
    <property type="molecule type" value="Genomic_DNA"/>
</dbReference>
<protein>
    <recommendedName>
        <fullName evidence="6">Ribosomal RNA adenine methylase transferase N-terminal domain-containing protein</fullName>
    </recommendedName>
</protein>
<dbReference type="Gene3D" id="3.40.50.150">
    <property type="entry name" value="Vaccinia Virus protein VP39"/>
    <property type="match status" value="1"/>
</dbReference>
<dbReference type="PROSITE" id="PS51689">
    <property type="entry name" value="SAM_RNA_A_N6_MT"/>
    <property type="match status" value="1"/>
</dbReference>
<feature type="binding site" evidence="5">
    <location>
        <position position="97"/>
    </location>
    <ligand>
        <name>S-adenosyl-L-methionine</name>
        <dbReference type="ChEBI" id="CHEBI:59789"/>
    </ligand>
</feature>
<keyword evidence="2 5" id="KW-0808">Transferase</keyword>
<evidence type="ECO:0000256" key="2">
    <source>
        <dbReference type="ARBA" id="ARBA00022679"/>
    </source>
</evidence>
<feature type="binding site" evidence="5">
    <location>
        <position position="81"/>
    </location>
    <ligand>
        <name>S-adenosyl-L-methionine</name>
        <dbReference type="ChEBI" id="CHEBI:59789"/>
    </ligand>
</feature>
<keyword evidence="3 5" id="KW-0949">S-adenosyl-L-methionine</keyword>
<comment type="similarity">
    <text evidence="5">Belongs to the class I-like SAM-binding methyltransferase superfamily. rRNA adenine N(6)-methyltransferase family.</text>
</comment>
<feature type="domain" description="Ribosomal RNA adenine methylase transferase N-terminal" evidence="6">
    <location>
        <begin position="17"/>
        <end position="176"/>
    </location>
</feature>
<evidence type="ECO:0000256" key="1">
    <source>
        <dbReference type="ARBA" id="ARBA00022603"/>
    </source>
</evidence>
<evidence type="ECO:0000313" key="7">
    <source>
        <dbReference type="EMBL" id="CAA9256866.1"/>
    </source>
</evidence>
<evidence type="ECO:0000259" key="6">
    <source>
        <dbReference type="SMART" id="SM00650"/>
    </source>
</evidence>
<name>A0A6J4IQ78_9ACTN</name>
<evidence type="ECO:0000256" key="3">
    <source>
        <dbReference type="ARBA" id="ARBA00022691"/>
    </source>
</evidence>
<feature type="binding site" evidence="5">
    <location>
        <position position="58"/>
    </location>
    <ligand>
        <name>S-adenosyl-L-methionine</name>
        <dbReference type="ChEBI" id="CHEBI:59789"/>
    </ligand>
</feature>